<dbReference type="Proteomes" id="UP000036771">
    <property type="component" value="Unassembled WGS sequence"/>
</dbReference>
<name>A0A0K8MAY8_9PROT</name>
<dbReference type="AlphaFoldDB" id="A0A0K8MAY8"/>
<dbReference type="STRING" id="1629334.Cva_00307"/>
<protein>
    <submittedName>
        <fullName evidence="1">Uncharacterized protein</fullName>
    </submittedName>
</protein>
<organism evidence="1 2">
    <name type="scientific">Caedimonas varicaedens</name>
    <dbReference type="NCBI Taxonomy" id="1629334"/>
    <lineage>
        <taxon>Bacteria</taxon>
        <taxon>Pseudomonadati</taxon>
        <taxon>Pseudomonadota</taxon>
        <taxon>Alphaproteobacteria</taxon>
        <taxon>Holosporales</taxon>
        <taxon>Caedimonadaceae</taxon>
        <taxon>Caedimonas</taxon>
    </lineage>
</organism>
<evidence type="ECO:0000313" key="2">
    <source>
        <dbReference type="Proteomes" id="UP000036771"/>
    </source>
</evidence>
<proteinExistence type="predicted"/>
<evidence type="ECO:0000313" key="1">
    <source>
        <dbReference type="EMBL" id="GAO97671.1"/>
    </source>
</evidence>
<reference evidence="1 2" key="1">
    <citation type="submission" date="2015-03" db="EMBL/GenBank/DDBJ databases">
        <title>Caedibacter varicaedens, whole genome shotgun sequence.</title>
        <authorList>
            <person name="Suzuki H."/>
            <person name="Dapper A.L."/>
            <person name="Gibson A.K."/>
            <person name="Jackson C."/>
            <person name="Lee H."/>
            <person name="Pejaver V.R."/>
            <person name="Doak T."/>
            <person name="Lynch M."/>
        </authorList>
    </citation>
    <scope>NUCLEOTIDE SEQUENCE [LARGE SCALE GENOMIC DNA]</scope>
</reference>
<dbReference type="EMBL" id="BBVC01000014">
    <property type="protein sequence ID" value="GAO97671.1"/>
    <property type="molecule type" value="Genomic_DNA"/>
</dbReference>
<keyword evidence="2" id="KW-1185">Reference proteome</keyword>
<accession>A0A0K8MAY8</accession>
<gene>
    <name evidence="1" type="ORF">Cva_00307</name>
</gene>
<sequence>MKTEILPPLNPDTLVVRAVPPFPAPTPSLFLELQGVCGKDKCPRLYDWLGKLMIFEKQLDLYETEFSRDKPHLLYHEKLRQKTVSPAVISSQPLAIRSGRWSWSWRRGEDHMTSEMMDKKDEERG</sequence>
<comment type="caution">
    <text evidence="1">The sequence shown here is derived from an EMBL/GenBank/DDBJ whole genome shotgun (WGS) entry which is preliminary data.</text>
</comment>